<dbReference type="Pfam" id="PF01633">
    <property type="entry name" value="Choline_kinase"/>
    <property type="match status" value="1"/>
</dbReference>
<dbReference type="CDD" id="cd05151">
    <property type="entry name" value="ChoK-like"/>
    <property type="match status" value="1"/>
</dbReference>
<dbReference type="GO" id="GO:0005737">
    <property type="term" value="C:cytoplasm"/>
    <property type="evidence" value="ECO:0007669"/>
    <property type="project" value="TreeGrafter"/>
</dbReference>
<dbReference type="InterPro" id="IPR011009">
    <property type="entry name" value="Kinase-like_dom_sf"/>
</dbReference>
<organism evidence="2 3">
    <name type="scientific">Mordavella massiliensis</name>
    <dbReference type="NCBI Taxonomy" id="1871024"/>
    <lineage>
        <taxon>Bacteria</taxon>
        <taxon>Bacillati</taxon>
        <taxon>Bacillota</taxon>
        <taxon>Clostridia</taxon>
        <taxon>Eubacteriales</taxon>
        <taxon>Clostridiaceae</taxon>
        <taxon>Mordavella</taxon>
    </lineage>
</organism>
<accession>A0A939BBH4</accession>
<gene>
    <name evidence="2" type="ORF">H6A13_11490</name>
</gene>
<keyword evidence="3" id="KW-1185">Reference proteome</keyword>
<evidence type="ECO:0000313" key="2">
    <source>
        <dbReference type="EMBL" id="MBM6827708.1"/>
    </source>
</evidence>
<dbReference type="AlphaFoldDB" id="A0A939BBH4"/>
<dbReference type="SUPFAM" id="SSF53448">
    <property type="entry name" value="Nucleotide-diphospho-sugar transferases"/>
    <property type="match status" value="1"/>
</dbReference>
<dbReference type="InterPro" id="IPR025877">
    <property type="entry name" value="MobA-like_NTP_Trfase"/>
</dbReference>
<dbReference type="Gene3D" id="3.90.1200.10">
    <property type="match status" value="1"/>
</dbReference>
<dbReference type="InterPro" id="IPR036390">
    <property type="entry name" value="WH_DNA-bd_sf"/>
</dbReference>
<evidence type="ECO:0000259" key="1">
    <source>
        <dbReference type="Pfam" id="PF12804"/>
    </source>
</evidence>
<proteinExistence type="predicted"/>
<dbReference type="Gene3D" id="1.10.10.10">
    <property type="entry name" value="Winged helix-like DNA-binding domain superfamily/Winged helix DNA-binding domain"/>
    <property type="match status" value="1"/>
</dbReference>
<dbReference type="Pfam" id="PF13412">
    <property type="entry name" value="HTH_24"/>
    <property type="match status" value="1"/>
</dbReference>
<dbReference type="PANTHER" id="PTHR22603:SF66">
    <property type="entry name" value="ETHANOLAMINE KINASE"/>
    <property type="match status" value="1"/>
</dbReference>
<dbReference type="EMBL" id="JACJLV010000053">
    <property type="protein sequence ID" value="MBM6827708.1"/>
    <property type="molecule type" value="Genomic_DNA"/>
</dbReference>
<dbReference type="Pfam" id="PF12804">
    <property type="entry name" value="NTP_transf_3"/>
    <property type="match status" value="1"/>
</dbReference>
<feature type="domain" description="MobA-like NTP transferase" evidence="1">
    <location>
        <begin position="69"/>
        <end position="169"/>
    </location>
</feature>
<dbReference type="GO" id="GO:0004305">
    <property type="term" value="F:ethanolamine kinase activity"/>
    <property type="evidence" value="ECO:0007669"/>
    <property type="project" value="TreeGrafter"/>
</dbReference>
<protein>
    <submittedName>
        <fullName evidence="2">Phosphotransferase</fullName>
    </submittedName>
</protein>
<dbReference type="Gene3D" id="3.30.200.20">
    <property type="entry name" value="Phosphorylase Kinase, domain 1"/>
    <property type="match status" value="1"/>
</dbReference>
<dbReference type="Proteomes" id="UP000713880">
    <property type="component" value="Unassembled WGS sequence"/>
</dbReference>
<dbReference type="InterPro" id="IPR029044">
    <property type="entry name" value="Nucleotide-diphossugar_trans"/>
</dbReference>
<reference evidence="2" key="2">
    <citation type="journal article" date="2021" name="Sci. Rep.">
        <title>The distribution of antibiotic resistance genes in chicken gut microbiota commensals.</title>
        <authorList>
            <person name="Juricova H."/>
            <person name="Matiasovicova J."/>
            <person name="Kubasova T."/>
            <person name="Cejkova D."/>
            <person name="Rychlik I."/>
        </authorList>
    </citation>
    <scope>NUCLEOTIDE SEQUENCE</scope>
    <source>
        <strain evidence="2">An420c</strain>
    </source>
</reference>
<dbReference type="GO" id="GO:0016779">
    <property type="term" value="F:nucleotidyltransferase activity"/>
    <property type="evidence" value="ECO:0007669"/>
    <property type="project" value="UniProtKB-ARBA"/>
</dbReference>
<dbReference type="Gene3D" id="3.90.550.10">
    <property type="entry name" value="Spore Coat Polysaccharide Biosynthesis Protein SpsA, Chain A"/>
    <property type="match status" value="1"/>
</dbReference>
<comment type="caution">
    <text evidence="2">The sequence shown here is derived from an EMBL/GenBank/DDBJ whole genome shotgun (WGS) entry which is preliminary data.</text>
</comment>
<dbReference type="SUPFAM" id="SSF46785">
    <property type="entry name" value="Winged helix' DNA-binding domain"/>
    <property type="match status" value="1"/>
</dbReference>
<dbReference type="RefSeq" id="WP_204909697.1">
    <property type="nucleotide sequence ID" value="NZ_JACJLV010000053.1"/>
</dbReference>
<dbReference type="GO" id="GO:0006646">
    <property type="term" value="P:phosphatidylethanolamine biosynthetic process"/>
    <property type="evidence" value="ECO:0007669"/>
    <property type="project" value="TreeGrafter"/>
</dbReference>
<name>A0A939BBH4_9CLOT</name>
<dbReference type="SUPFAM" id="SSF56112">
    <property type="entry name" value="Protein kinase-like (PK-like)"/>
    <property type="match status" value="1"/>
</dbReference>
<sequence>MNIQKYDIVNELVNNNEKNQRELARATGYSVGKVNSSIKELKEEGYLTSDMKLTEKANAELKKRKPRNAVILAAGYGMRMVPINVEVPKGLLTVKEEPLIERLICQLHEAGIYQIDVVVGFMKEQYEYLIDKYQVNLVFNKEYSSKNNLHSLNRVREHLGNTYIIPCDIWCSENPFSDHEWYSWYMVTDRADDRSSVRVNRKKELVRVKGDEPGNTMIGIAYILDQEADLLREALQEMAKKKAYDQSFWEIALFEGDRMIVAPREVSDEKVSEVNTYEQLRELDSDSDQLQSDIIRLISQVFSCDEREITEIKSLKKGMTNRSFRFRCRDRYYIMRIPGEGTGKMINRKQEYEVYQQLRGRNITDPVIYMSPENGYKITEYIQGTRTCDSDDMEDVRRCMRYLRQFHDLNLKVNHTFDLFGQIDDYESLWNGETSIYRDYHETKENVWKLKQYIDRQPKQIALTHIDAVCDNFLLKDDRIFLIDWEYAGMQDVHVDIAMFAIYAMYDRKQIDNLIKAYFPEGVEKAVRIKIYCYIAVCGLLWSNWCEYKRMCGVEFGEYSIKQYRYAKEFYRIVKNEAGEEI</sequence>
<dbReference type="PANTHER" id="PTHR22603">
    <property type="entry name" value="CHOLINE/ETHANOALAMINE KINASE"/>
    <property type="match status" value="1"/>
</dbReference>
<reference evidence="2" key="1">
    <citation type="submission" date="2020-08" db="EMBL/GenBank/DDBJ databases">
        <authorList>
            <person name="Cejkova D."/>
            <person name="Kubasova T."/>
            <person name="Jahodarova E."/>
            <person name="Rychlik I."/>
        </authorList>
    </citation>
    <scope>NUCLEOTIDE SEQUENCE</scope>
    <source>
        <strain evidence="2">An420c</strain>
    </source>
</reference>
<evidence type="ECO:0000313" key="3">
    <source>
        <dbReference type="Proteomes" id="UP000713880"/>
    </source>
</evidence>
<dbReference type="InterPro" id="IPR036388">
    <property type="entry name" value="WH-like_DNA-bd_sf"/>
</dbReference>